<dbReference type="PANTHER" id="PTHR43221">
    <property type="entry name" value="PROTEASE HTPX"/>
    <property type="match status" value="1"/>
</dbReference>
<evidence type="ECO:0000256" key="1">
    <source>
        <dbReference type="ARBA" id="ARBA00022475"/>
    </source>
</evidence>
<protein>
    <submittedName>
        <fullName evidence="12">M48 family metalloprotease</fullName>
        <ecNumber evidence="12">3.4.24.-</ecNumber>
    </submittedName>
</protein>
<accession>A0ABU5UYS3</accession>
<evidence type="ECO:0000256" key="5">
    <source>
        <dbReference type="ARBA" id="ARBA00022801"/>
    </source>
</evidence>
<reference evidence="12 13" key="1">
    <citation type="submission" date="2023-12" db="EMBL/GenBank/DDBJ databases">
        <title>Stenotrophomonas guangdongensis sp. nov., isolated from wilted pepper plants (Capsicum annuum).</title>
        <authorList>
            <person name="Qiu M."/>
            <person name="Li Y."/>
            <person name="Liu Q."/>
            <person name="Zhang X."/>
            <person name="Huang Y."/>
            <person name="Guo R."/>
            <person name="Hu M."/>
            <person name="Zhou J."/>
            <person name="Zhou X."/>
        </authorList>
    </citation>
    <scope>NUCLEOTIDE SEQUENCE [LARGE SCALE GENOMIC DNA]</scope>
    <source>
        <strain evidence="12 13">MH1</strain>
    </source>
</reference>
<dbReference type="Gene3D" id="3.30.2010.10">
    <property type="entry name" value="Metalloproteases ('zincins'), catalytic domain"/>
    <property type="match status" value="1"/>
</dbReference>
<proteinExistence type="inferred from homology"/>
<dbReference type="EMBL" id="JAYFUH010000049">
    <property type="protein sequence ID" value="MEA5666246.1"/>
    <property type="molecule type" value="Genomic_DNA"/>
</dbReference>
<keyword evidence="5 10" id="KW-0378">Hydrolase</keyword>
<keyword evidence="6 10" id="KW-0862">Zinc</keyword>
<dbReference type="Proteomes" id="UP001301653">
    <property type="component" value="Unassembled WGS sequence"/>
</dbReference>
<evidence type="ECO:0000313" key="13">
    <source>
        <dbReference type="Proteomes" id="UP001301653"/>
    </source>
</evidence>
<dbReference type="InterPro" id="IPR050083">
    <property type="entry name" value="HtpX_protease"/>
</dbReference>
<evidence type="ECO:0000259" key="11">
    <source>
        <dbReference type="Pfam" id="PF01435"/>
    </source>
</evidence>
<evidence type="ECO:0000256" key="3">
    <source>
        <dbReference type="ARBA" id="ARBA00022692"/>
    </source>
</evidence>
<keyword evidence="1" id="KW-1003">Cell membrane</keyword>
<organism evidence="12 13">
    <name type="scientific">Stenotrophomonas capsici</name>
    <dbReference type="NCBI Taxonomy" id="3110230"/>
    <lineage>
        <taxon>Bacteria</taxon>
        <taxon>Pseudomonadati</taxon>
        <taxon>Pseudomonadota</taxon>
        <taxon>Gammaproteobacteria</taxon>
        <taxon>Lysobacterales</taxon>
        <taxon>Lysobacteraceae</taxon>
        <taxon>Stenotrophomonas</taxon>
    </lineage>
</organism>
<feature type="domain" description="Peptidase M48" evidence="11">
    <location>
        <begin position="62"/>
        <end position="131"/>
    </location>
</feature>
<keyword evidence="3" id="KW-0812">Transmembrane</keyword>
<dbReference type="PANTHER" id="PTHR43221:SF2">
    <property type="entry name" value="PROTEASE HTPX HOMOLOG"/>
    <property type="match status" value="1"/>
</dbReference>
<evidence type="ECO:0000256" key="9">
    <source>
        <dbReference type="ARBA" id="ARBA00023136"/>
    </source>
</evidence>
<evidence type="ECO:0000256" key="4">
    <source>
        <dbReference type="ARBA" id="ARBA00022723"/>
    </source>
</evidence>
<keyword evidence="7" id="KW-1133">Transmembrane helix</keyword>
<keyword evidence="8 10" id="KW-0482">Metalloprotease</keyword>
<comment type="cofactor">
    <cofactor evidence="10">
        <name>Zn(2+)</name>
        <dbReference type="ChEBI" id="CHEBI:29105"/>
    </cofactor>
    <text evidence="10">Binds 1 zinc ion per subunit.</text>
</comment>
<evidence type="ECO:0000256" key="2">
    <source>
        <dbReference type="ARBA" id="ARBA00022670"/>
    </source>
</evidence>
<evidence type="ECO:0000256" key="10">
    <source>
        <dbReference type="RuleBase" id="RU003983"/>
    </source>
</evidence>
<evidence type="ECO:0000256" key="8">
    <source>
        <dbReference type="ARBA" id="ARBA00023049"/>
    </source>
</evidence>
<name>A0ABU5UYS3_9GAMM</name>
<keyword evidence="13" id="KW-1185">Reference proteome</keyword>
<evidence type="ECO:0000256" key="7">
    <source>
        <dbReference type="ARBA" id="ARBA00022989"/>
    </source>
</evidence>
<keyword evidence="2 10" id="KW-0645">Protease</keyword>
<gene>
    <name evidence="12" type="ORF">VA603_01665</name>
</gene>
<keyword evidence="9" id="KW-0472">Membrane</keyword>
<comment type="similarity">
    <text evidence="10">Belongs to the peptidase M48 family.</text>
</comment>
<dbReference type="EC" id="3.4.24.-" evidence="12"/>
<evidence type="ECO:0000313" key="12">
    <source>
        <dbReference type="EMBL" id="MEA5666246.1"/>
    </source>
</evidence>
<evidence type="ECO:0000256" key="6">
    <source>
        <dbReference type="ARBA" id="ARBA00022833"/>
    </source>
</evidence>
<dbReference type="InterPro" id="IPR001915">
    <property type="entry name" value="Peptidase_M48"/>
</dbReference>
<keyword evidence="4" id="KW-0479">Metal-binding</keyword>
<sequence>MPSDRPALEPLHYHRQLVAYLKQHEPEVWRWAASQRIRDEHIAQVRSDLLRDTYRLEAEAHPEVHASLQLAMQRLGMQAPATLYQAGSQDMNAALVFVPGEVHMVLQGPLLERLSDDERLALFGHELAHYVLWSLDGGDFHVADRILNDALASPQASPSQAETLRRYALHTELFADRGGAVAAAAPGPAVSTLLKVQTGVANPDPVAYLRQAAEVDANEKQGSTMRTHPETFIRARALEQWWQRTDRLDGWVRDKLCGALSLEALDLLDQQALQQITRGFLGHFLDEVPLRSALVLNQVRQLFPDWNPGEATVAPQAIAERNIDDSVRGYLNALMLDLALVDPDVQDAALLRASTLAHALGSAQALQANLKRDARLGKRELDKLKKNTERALSA</sequence>
<dbReference type="GO" id="GO:0008237">
    <property type="term" value="F:metallopeptidase activity"/>
    <property type="evidence" value="ECO:0007669"/>
    <property type="project" value="UniProtKB-KW"/>
</dbReference>
<dbReference type="Pfam" id="PF01435">
    <property type="entry name" value="Peptidase_M48"/>
    <property type="match status" value="1"/>
</dbReference>
<dbReference type="RefSeq" id="WP_323437757.1">
    <property type="nucleotide sequence ID" value="NZ_JAYFUH010000049.1"/>
</dbReference>
<comment type="caution">
    <text evidence="12">The sequence shown here is derived from an EMBL/GenBank/DDBJ whole genome shotgun (WGS) entry which is preliminary data.</text>
</comment>